<dbReference type="Pfam" id="PF07690">
    <property type="entry name" value="MFS_1"/>
    <property type="match status" value="1"/>
</dbReference>
<comment type="subcellular location">
    <subcellularLocation>
        <location evidence="1">Membrane</location>
        <topology evidence="1">Multi-pass membrane protein</topology>
    </subcellularLocation>
</comment>
<feature type="transmembrane region" description="Helical" evidence="6">
    <location>
        <begin position="289"/>
        <end position="309"/>
    </location>
</feature>
<evidence type="ECO:0000256" key="1">
    <source>
        <dbReference type="ARBA" id="ARBA00004141"/>
    </source>
</evidence>
<name>A0ABR4GDB9_9EURO</name>
<dbReference type="InterPro" id="IPR036259">
    <property type="entry name" value="MFS_trans_sf"/>
</dbReference>
<accession>A0ABR4GDB9</accession>
<evidence type="ECO:0000256" key="6">
    <source>
        <dbReference type="SAM" id="Phobius"/>
    </source>
</evidence>
<keyword evidence="3 6" id="KW-0812">Transmembrane</keyword>
<evidence type="ECO:0000313" key="7">
    <source>
        <dbReference type="EMBL" id="KAL2796936.1"/>
    </source>
</evidence>
<keyword evidence="4 6" id="KW-1133">Transmembrane helix</keyword>
<protein>
    <submittedName>
        <fullName evidence="7">Major facilitator superfamily domain-containing protein</fullName>
    </submittedName>
</protein>
<keyword evidence="5 6" id="KW-0472">Membrane</keyword>
<dbReference type="Proteomes" id="UP001610563">
    <property type="component" value="Unassembled WGS sequence"/>
</dbReference>
<evidence type="ECO:0000256" key="4">
    <source>
        <dbReference type="ARBA" id="ARBA00022989"/>
    </source>
</evidence>
<feature type="transmembrane region" description="Helical" evidence="6">
    <location>
        <begin position="98"/>
        <end position="120"/>
    </location>
</feature>
<keyword evidence="8" id="KW-1185">Reference proteome</keyword>
<feature type="transmembrane region" description="Helical" evidence="6">
    <location>
        <begin position="65"/>
        <end position="86"/>
    </location>
</feature>
<dbReference type="EMBL" id="JBFTWV010000022">
    <property type="protein sequence ID" value="KAL2796936.1"/>
    <property type="molecule type" value="Genomic_DNA"/>
</dbReference>
<evidence type="ECO:0000313" key="8">
    <source>
        <dbReference type="Proteomes" id="UP001610563"/>
    </source>
</evidence>
<evidence type="ECO:0000256" key="5">
    <source>
        <dbReference type="ARBA" id="ARBA00023136"/>
    </source>
</evidence>
<gene>
    <name evidence="7" type="ORF">BJX66DRAFT_349224</name>
</gene>
<dbReference type="SUPFAM" id="SSF103473">
    <property type="entry name" value="MFS general substrate transporter"/>
    <property type="match status" value="1"/>
</dbReference>
<feature type="transmembrane region" description="Helical" evidence="6">
    <location>
        <begin position="126"/>
        <end position="143"/>
    </location>
</feature>
<dbReference type="Gene3D" id="1.20.1250.20">
    <property type="entry name" value="MFS general substrate transporter like domains"/>
    <property type="match status" value="1"/>
</dbReference>
<proteinExistence type="predicted"/>
<dbReference type="InterPro" id="IPR011701">
    <property type="entry name" value="MFS"/>
</dbReference>
<reference evidence="7 8" key="1">
    <citation type="submission" date="2024-07" db="EMBL/GenBank/DDBJ databases">
        <title>Section-level genome sequencing and comparative genomics of Aspergillus sections Usti and Cavernicolus.</title>
        <authorList>
            <consortium name="Lawrence Berkeley National Laboratory"/>
            <person name="Nybo J.L."/>
            <person name="Vesth T.C."/>
            <person name="Theobald S."/>
            <person name="Frisvad J.C."/>
            <person name="Larsen T.O."/>
            <person name="Kjaerboelling I."/>
            <person name="Rothschild-Mancinelli K."/>
            <person name="Lyhne E.K."/>
            <person name="Kogle M.E."/>
            <person name="Barry K."/>
            <person name="Clum A."/>
            <person name="Na H."/>
            <person name="Ledsgaard L."/>
            <person name="Lin J."/>
            <person name="Lipzen A."/>
            <person name="Kuo A."/>
            <person name="Riley R."/>
            <person name="Mondo S."/>
            <person name="Labutti K."/>
            <person name="Haridas S."/>
            <person name="Pangalinan J."/>
            <person name="Salamov A.A."/>
            <person name="Simmons B.A."/>
            <person name="Magnuson J.K."/>
            <person name="Chen J."/>
            <person name="Drula E."/>
            <person name="Henrissat B."/>
            <person name="Wiebenga A."/>
            <person name="Lubbers R.J."/>
            <person name="Gomes A.C."/>
            <person name="Makela M.R."/>
            <person name="Stajich J."/>
            <person name="Grigoriev I.V."/>
            <person name="Mortensen U.H."/>
            <person name="De Vries R.P."/>
            <person name="Baker S.E."/>
            <person name="Andersen M.R."/>
        </authorList>
    </citation>
    <scope>NUCLEOTIDE SEQUENCE [LARGE SCALE GENOMIC DNA]</scope>
    <source>
        <strain evidence="7 8">CBS 209.92</strain>
    </source>
</reference>
<organism evidence="7 8">
    <name type="scientific">Aspergillus keveii</name>
    <dbReference type="NCBI Taxonomy" id="714993"/>
    <lineage>
        <taxon>Eukaryota</taxon>
        <taxon>Fungi</taxon>
        <taxon>Dikarya</taxon>
        <taxon>Ascomycota</taxon>
        <taxon>Pezizomycotina</taxon>
        <taxon>Eurotiomycetes</taxon>
        <taxon>Eurotiomycetidae</taxon>
        <taxon>Eurotiales</taxon>
        <taxon>Aspergillaceae</taxon>
        <taxon>Aspergillus</taxon>
        <taxon>Aspergillus subgen. Nidulantes</taxon>
    </lineage>
</organism>
<evidence type="ECO:0000256" key="3">
    <source>
        <dbReference type="ARBA" id="ARBA00022692"/>
    </source>
</evidence>
<evidence type="ECO:0000256" key="2">
    <source>
        <dbReference type="ARBA" id="ARBA00022448"/>
    </source>
</evidence>
<feature type="transmembrane region" description="Helical" evidence="6">
    <location>
        <begin position="185"/>
        <end position="204"/>
    </location>
</feature>
<dbReference type="PANTHER" id="PTHR23506">
    <property type="entry name" value="GH10249P"/>
    <property type="match status" value="1"/>
</dbReference>
<sequence length="404" mass="43174">MLDLRSSDVLITIAVATFLSTHAQVIPVIPTVLRVRVGLSPEECTRKIPPIRGEQSLMPATEQKWISILLSLYAAALLVPFPPLGYLADWSSSRQLPLLQGLLALAGSISLVCVETTVGLCAAGRFFQGLSAAVVWVVGFALIRDTIPPEEFGRVSGILGMASRVGSMTMPLLGGILYQRGGYCPVYGLAFGLISVDVVLRFLLIEERQAATWPAGPEVHLGSLCEPSTTGGAHTSADLVVPVHSSGWRLTSLLLRSPRLGSVLGGYLVIALIQAYFNTVLPLRRSSRLFTGGPMIISIPLYVLLRLVARSPPGQKVMLLAVCLPPLVLEVSREVSRMEERDPSLFSKGGATAQAYGMLSSAWATGNLVGPYLAGYVRQAAGWDTIPWVLGLIAGITAVPHFPE</sequence>
<keyword evidence="2" id="KW-0813">Transport</keyword>
<dbReference type="InterPro" id="IPR050930">
    <property type="entry name" value="MFS_Vesicular_Transporter"/>
</dbReference>
<feature type="transmembrane region" description="Helical" evidence="6">
    <location>
        <begin position="259"/>
        <end position="277"/>
    </location>
</feature>
<comment type="caution">
    <text evidence="7">The sequence shown here is derived from an EMBL/GenBank/DDBJ whole genome shotgun (WGS) entry which is preliminary data.</text>
</comment>
<dbReference type="PANTHER" id="PTHR23506:SF23">
    <property type="entry name" value="GH10249P"/>
    <property type="match status" value="1"/>
</dbReference>